<dbReference type="EMBL" id="JAPDRP010000001">
    <property type="protein sequence ID" value="KAJ9649263.1"/>
    <property type="molecule type" value="Genomic_DNA"/>
</dbReference>
<proteinExistence type="predicted"/>
<evidence type="ECO:0000313" key="1">
    <source>
        <dbReference type="EMBL" id="KAJ9649263.1"/>
    </source>
</evidence>
<name>A0ACC2ZP31_9PEZI</name>
<protein>
    <submittedName>
        <fullName evidence="1">Uncharacterized protein</fullName>
    </submittedName>
</protein>
<sequence>MTTSLAMLPPPPIHAHPTATASEPLSPRRPKLSLNTQQIRTFGKGSSLRLETLSAVSPTARNTFSNAYQAPRSEPASTTAPSRPRLSLISSLDTRPRSTPPTPIQLEASTPSSASTASATSASSASSTESVTIRIPYKLAHNLPSILSNSPIAEVRTRRMASSSRPLFPATKRVSFRMPLDEEIVTVRYTMAHSDIIPDASRTSESESSSLSSSTVSSISTSSSELYLSPPAAAASLPSDTPQSHSPPEPSSSPVPSTSDDDSSTSSPRTGEKRESPSSSDPDSDSDSCPETPVAGRRKRRREWVWTLGPIGKGRCQAMLTAEWTHKLPFIQSTSPAKRAAALIIRTLDRMPEVEKGKFSIVDFCSGGGGPVPTIEKLVNAHRLARNQHPIPFLLTDIQPHLDAWMAASARSANLSFIPQPVDATNPPVAVISSASITNSDPNAEFAPDSRIFRLYCLAFHHFDDAMARKTLKSSIETSDGFAIIELQDRRVGSLMLMVLDFFLMFAVTPLWFRHDGLHMLFTFVIPVLPFIQAFDGFVSSLRTRTFEEVMALVDEACPDQEREAAVRTVDPEGREVVRVTRGDWVFEGEREMHTWPLGFMNSIIGRRIR</sequence>
<accession>A0ACC2ZP31</accession>
<dbReference type="Proteomes" id="UP001172680">
    <property type="component" value="Unassembled WGS sequence"/>
</dbReference>
<comment type="caution">
    <text evidence="1">The sequence shown here is derived from an EMBL/GenBank/DDBJ whole genome shotgun (WGS) entry which is preliminary data.</text>
</comment>
<gene>
    <name evidence="1" type="ORF">H2199_000037</name>
</gene>
<keyword evidence="2" id="KW-1185">Reference proteome</keyword>
<organism evidence="1 2">
    <name type="scientific">Coniosporium tulheliwenetii</name>
    <dbReference type="NCBI Taxonomy" id="3383036"/>
    <lineage>
        <taxon>Eukaryota</taxon>
        <taxon>Fungi</taxon>
        <taxon>Dikarya</taxon>
        <taxon>Ascomycota</taxon>
        <taxon>Pezizomycotina</taxon>
        <taxon>Dothideomycetes</taxon>
        <taxon>Dothideomycetes incertae sedis</taxon>
        <taxon>Coniosporium</taxon>
    </lineage>
</organism>
<reference evidence="1" key="1">
    <citation type="submission" date="2022-10" db="EMBL/GenBank/DDBJ databases">
        <title>Culturing micro-colonial fungi from biological soil crusts in the Mojave desert and describing Neophaeococcomyces mojavensis, and introducing the new genera and species Taxawa tesnikishii.</title>
        <authorList>
            <person name="Kurbessoian T."/>
            <person name="Stajich J.E."/>
        </authorList>
    </citation>
    <scope>NUCLEOTIDE SEQUENCE</scope>
    <source>
        <strain evidence="1">JES_115</strain>
    </source>
</reference>
<evidence type="ECO:0000313" key="2">
    <source>
        <dbReference type="Proteomes" id="UP001172680"/>
    </source>
</evidence>